<name>A0A0V1FQ91_TRIPS</name>
<dbReference type="EMBL" id="JYDT01000045">
    <property type="protein sequence ID" value="KRY88202.1"/>
    <property type="molecule type" value="Genomic_DNA"/>
</dbReference>
<proteinExistence type="predicted"/>
<dbReference type="AlphaFoldDB" id="A0A0V1FQ91"/>
<sequence length="216" mass="23458">MSAFVRPYGLRLSSSSVGTSVANANAAKVSMIKFTHNICTACKERKKIWFSIDHSALIDHIISYHIATFNGLSSIAHAPMNATTTATTLTVNWNCKNFAIESYTFRPHITALTMLVKLSSVKIISDASFATSVPAIPYIHGRLRIKKQTKKNEQNILLTIAKPTSAFFNAGPSLVPSPVTATTSRLALYVLSIMPLTSVYLSVGEDLASTRNLGHT</sequence>
<dbReference type="Proteomes" id="UP000054995">
    <property type="component" value="Unassembled WGS sequence"/>
</dbReference>
<dbReference type="OrthoDB" id="10255091at2759"/>
<accession>A0A0V1FQ91</accession>
<comment type="caution">
    <text evidence="1">The sequence shown here is derived from an EMBL/GenBank/DDBJ whole genome shotgun (WGS) entry which is preliminary data.</text>
</comment>
<evidence type="ECO:0000313" key="1">
    <source>
        <dbReference type="EMBL" id="KRY88202.1"/>
    </source>
</evidence>
<organism evidence="1 2">
    <name type="scientific">Trichinella pseudospiralis</name>
    <name type="common">Parasitic roundworm</name>
    <dbReference type="NCBI Taxonomy" id="6337"/>
    <lineage>
        <taxon>Eukaryota</taxon>
        <taxon>Metazoa</taxon>
        <taxon>Ecdysozoa</taxon>
        <taxon>Nematoda</taxon>
        <taxon>Enoplea</taxon>
        <taxon>Dorylaimia</taxon>
        <taxon>Trichinellida</taxon>
        <taxon>Trichinellidae</taxon>
        <taxon>Trichinella</taxon>
    </lineage>
</organism>
<evidence type="ECO:0000313" key="2">
    <source>
        <dbReference type="Proteomes" id="UP000054995"/>
    </source>
</evidence>
<keyword evidence="2" id="KW-1185">Reference proteome</keyword>
<gene>
    <name evidence="1" type="ORF">T4D_3770</name>
</gene>
<reference evidence="1 2" key="1">
    <citation type="submission" date="2015-01" db="EMBL/GenBank/DDBJ databases">
        <title>Evolution of Trichinella species and genotypes.</title>
        <authorList>
            <person name="Korhonen P.K."/>
            <person name="Edoardo P."/>
            <person name="Giuseppe L.R."/>
            <person name="Gasser R.B."/>
        </authorList>
    </citation>
    <scope>NUCLEOTIDE SEQUENCE [LARGE SCALE GENOMIC DNA]</scope>
    <source>
        <strain evidence="1">ISS470</strain>
    </source>
</reference>
<protein>
    <submittedName>
        <fullName evidence="1">Uncharacterized protein</fullName>
    </submittedName>
</protein>